<dbReference type="PANTHER" id="PTHR43782:SF3">
    <property type="entry name" value="ARGINASE"/>
    <property type="match status" value="1"/>
</dbReference>
<dbReference type="GO" id="GO:0030145">
    <property type="term" value="F:manganese ion binding"/>
    <property type="evidence" value="ECO:0007669"/>
    <property type="project" value="TreeGrafter"/>
</dbReference>
<dbReference type="OrthoDB" id="9789727at2"/>
<dbReference type="AlphaFoldDB" id="L0R8K9"/>
<dbReference type="HOGENOM" id="CLU_085654_0_0_7"/>
<dbReference type="PATRIC" id="fig|1121451.3.peg.546"/>
<evidence type="ECO:0000313" key="5">
    <source>
        <dbReference type="EMBL" id="CCO22562.1"/>
    </source>
</evidence>
<evidence type="ECO:0000256" key="1">
    <source>
        <dbReference type="ARBA" id="ARBA00022723"/>
    </source>
</evidence>
<proteinExistence type="inferred from homology"/>
<dbReference type="CDD" id="cd09999">
    <property type="entry name" value="Arginase-like_1"/>
    <property type="match status" value="1"/>
</dbReference>
<evidence type="ECO:0000256" key="4">
    <source>
        <dbReference type="PROSITE-ProRule" id="PRU00742"/>
    </source>
</evidence>
<organism evidence="5 6">
    <name type="scientific">Maridesulfovibrio hydrothermalis AM13 = DSM 14728</name>
    <dbReference type="NCBI Taxonomy" id="1121451"/>
    <lineage>
        <taxon>Bacteria</taxon>
        <taxon>Pseudomonadati</taxon>
        <taxon>Thermodesulfobacteriota</taxon>
        <taxon>Desulfovibrionia</taxon>
        <taxon>Desulfovibrionales</taxon>
        <taxon>Desulfovibrionaceae</taxon>
        <taxon>Maridesulfovibrio</taxon>
    </lineage>
</organism>
<sequence>MKDLTLVFPQWQGAIDNMALFDGAVLLAENIPGLPAVSTVEIPPLKALKTCDSIAGKGDIVSQLGSACKTIKTENPDRILLLGGDCSTETGPVSWMNEKYSDRLALIWFDAHPDLNTPLTTKSGRMQGMALSAILGNGGMDITKTMFKPLMPRQVFCAGVREFDPPELDFITENKIPFFGPGELERDPAWLAKQICKAGFSKVYIHIDVDAINPMGFPHSKPSPPAGLPFGRTLKMIEEIKNRLDICGLGLTEFHPGNERGVEKVQELIITALDGFLLGEGLIATKDH</sequence>
<comment type="similarity">
    <text evidence="4">Belongs to the arginase family.</text>
</comment>
<dbReference type="PRINTS" id="PR00116">
    <property type="entry name" value="ARGINASE"/>
</dbReference>
<gene>
    <name evidence="5" type="ORF">DESAM_20271</name>
</gene>
<dbReference type="Pfam" id="PF00491">
    <property type="entry name" value="Arginase"/>
    <property type="match status" value="1"/>
</dbReference>
<dbReference type="KEGG" id="dhy:DESAM_20271"/>
<dbReference type="STRING" id="1121451.DESAM_20271"/>
<dbReference type="eggNOG" id="COG0010">
    <property type="taxonomic scope" value="Bacteria"/>
</dbReference>
<dbReference type="PROSITE" id="PS51409">
    <property type="entry name" value="ARGINASE_2"/>
    <property type="match status" value="1"/>
</dbReference>
<dbReference type="InterPro" id="IPR006035">
    <property type="entry name" value="Ureohydrolase"/>
</dbReference>
<keyword evidence="3" id="KW-0464">Manganese</keyword>
<accession>L0R8K9</accession>
<dbReference type="GO" id="GO:0004053">
    <property type="term" value="F:arginase activity"/>
    <property type="evidence" value="ECO:0007669"/>
    <property type="project" value="TreeGrafter"/>
</dbReference>
<dbReference type="Proteomes" id="UP000010808">
    <property type="component" value="Chromosome"/>
</dbReference>
<dbReference type="InterPro" id="IPR023696">
    <property type="entry name" value="Ureohydrolase_dom_sf"/>
</dbReference>
<protein>
    <submittedName>
        <fullName evidence="5">Arginase/agmatinase/formiminoglutamase</fullName>
    </submittedName>
</protein>
<evidence type="ECO:0000256" key="3">
    <source>
        <dbReference type="ARBA" id="ARBA00023211"/>
    </source>
</evidence>
<keyword evidence="6" id="KW-1185">Reference proteome</keyword>
<dbReference type="GO" id="GO:0005829">
    <property type="term" value="C:cytosol"/>
    <property type="evidence" value="ECO:0007669"/>
    <property type="project" value="TreeGrafter"/>
</dbReference>
<dbReference type="Gene3D" id="3.40.800.10">
    <property type="entry name" value="Ureohydrolase domain"/>
    <property type="match status" value="1"/>
</dbReference>
<keyword evidence="2" id="KW-0378">Hydrolase</keyword>
<dbReference type="SUPFAM" id="SSF52768">
    <property type="entry name" value="Arginase/deacetylase"/>
    <property type="match status" value="1"/>
</dbReference>
<dbReference type="RefSeq" id="WP_015335172.1">
    <property type="nucleotide sequence ID" value="NC_020055.1"/>
</dbReference>
<dbReference type="EMBL" id="FO203522">
    <property type="protein sequence ID" value="CCO22562.1"/>
    <property type="molecule type" value="Genomic_DNA"/>
</dbReference>
<reference evidence="5 6" key="1">
    <citation type="submission" date="2012-10" db="EMBL/GenBank/DDBJ databases">
        <authorList>
            <person name="Genoscope - CEA"/>
        </authorList>
    </citation>
    <scope>NUCLEOTIDE SEQUENCE [LARGE SCALE GENOMIC DNA]</scope>
    <source>
        <strain evidence="6">AM13 / DSM 14728</strain>
    </source>
</reference>
<evidence type="ECO:0000256" key="2">
    <source>
        <dbReference type="ARBA" id="ARBA00022801"/>
    </source>
</evidence>
<name>L0R8K9_9BACT</name>
<dbReference type="PANTHER" id="PTHR43782">
    <property type="entry name" value="ARGINASE"/>
    <property type="match status" value="1"/>
</dbReference>
<evidence type="ECO:0000313" key="6">
    <source>
        <dbReference type="Proteomes" id="UP000010808"/>
    </source>
</evidence>
<keyword evidence="1" id="KW-0479">Metal-binding</keyword>